<evidence type="ECO:0000313" key="2">
    <source>
        <dbReference type="Proteomes" id="UP000813463"/>
    </source>
</evidence>
<dbReference type="KEGG" id="soe:110779719"/>
<dbReference type="InterPro" id="IPR019835">
    <property type="entry name" value="SWIB_domain"/>
</dbReference>
<proteinExistence type="predicted"/>
<dbReference type="InterPro" id="IPR003121">
    <property type="entry name" value="SWIB_MDM2_domain"/>
</dbReference>
<dbReference type="SMART" id="SM00151">
    <property type="entry name" value="SWIB"/>
    <property type="match status" value="1"/>
</dbReference>
<evidence type="ECO:0000259" key="1">
    <source>
        <dbReference type="PROSITE" id="PS51925"/>
    </source>
</evidence>
<dbReference type="CDD" id="cd10567">
    <property type="entry name" value="SWIB-MDM2_like"/>
    <property type="match status" value="1"/>
</dbReference>
<reference evidence="3" key="2">
    <citation type="submission" date="2025-08" db="UniProtKB">
        <authorList>
            <consortium name="RefSeq"/>
        </authorList>
    </citation>
    <scope>IDENTIFICATION</scope>
    <source>
        <tissue evidence="3">Leaf</tissue>
    </source>
</reference>
<dbReference type="InterPro" id="IPR036885">
    <property type="entry name" value="SWIB_MDM2_dom_sf"/>
</dbReference>
<dbReference type="Proteomes" id="UP000813463">
    <property type="component" value="Chromosome 3"/>
</dbReference>
<dbReference type="OrthoDB" id="10251073at2759"/>
<dbReference type="GO" id="GO:0005634">
    <property type="term" value="C:nucleus"/>
    <property type="evidence" value="ECO:0000318"/>
    <property type="project" value="GO_Central"/>
</dbReference>
<protein>
    <submittedName>
        <fullName evidence="3">Upstream activation factor subunit UAF30</fullName>
    </submittedName>
</protein>
<organism evidence="2 3">
    <name type="scientific">Spinacia oleracea</name>
    <name type="common">Spinach</name>
    <dbReference type="NCBI Taxonomy" id="3562"/>
    <lineage>
        <taxon>Eukaryota</taxon>
        <taxon>Viridiplantae</taxon>
        <taxon>Streptophyta</taxon>
        <taxon>Embryophyta</taxon>
        <taxon>Tracheophyta</taxon>
        <taxon>Spermatophyta</taxon>
        <taxon>Magnoliopsida</taxon>
        <taxon>eudicotyledons</taxon>
        <taxon>Gunneridae</taxon>
        <taxon>Pentapetalae</taxon>
        <taxon>Caryophyllales</taxon>
        <taxon>Chenopodiaceae</taxon>
        <taxon>Chenopodioideae</taxon>
        <taxon>Anserineae</taxon>
        <taxon>Spinacia</taxon>
    </lineage>
</organism>
<name>A0A9R0IRM7_SPIOL</name>
<reference evidence="2" key="1">
    <citation type="journal article" date="2021" name="Nat. Commun.">
        <title>Genomic analyses provide insights into spinach domestication and the genetic basis of agronomic traits.</title>
        <authorList>
            <person name="Cai X."/>
            <person name="Sun X."/>
            <person name="Xu C."/>
            <person name="Sun H."/>
            <person name="Wang X."/>
            <person name="Ge C."/>
            <person name="Zhang Z."/>
            <person name="Wang Q."/>
            <person name="Fei Z."/>
            <person name="Jiao C."/>
            <person name="Wang Q."/>
        </authorList>
    </citation>
    <scope>NUCLEOTIDE SEQUENCE [LARGE SCALE GENOMIC DNA]</scope>
    <source>
        <strain evidence="2">cv. Varoflay</strain>
    </source>
</reference>
<sequence length="139" mass="14769">MAGALGGGMKVVVLGAKNSSVFGGFPVNNPSTVVCFPSEINRKFGGVAACATSPPTTRKPRGIMKPRPISPVLQELVGAPEISRTQALKVIWAHIKANNLQDPNDKKVIVCDELLKKIFAGKERVGFLEISGLITPHLL</sequence>
<dbReference type="AlphaFoldDB" id="A0A9R0IRM7"/>
<keyword evidence="2" id="KW-1185">Reference proteome</keyword>
<evidence type="ECO:0000313" key="3">
    <source>
        <dbReference type="RefSeq" id="XP_021839897.1"/>
    </source>
</evidence>
<dbReference type="Gene3D" id="1.10.245.10">
    <property type="entry name" value="SWIB/MDM2 domain"/>
    <property type="match status" value="1"/>
</dbReference>
<dbReference type="SUPFAM" id="SSF47592">
    <property type="entry name" value="SWIB/MDM2 domain"/>
    <property type="match status" value="1"/>
</dbReference>
<accession>A0A9R0IRM7</accession>
<dbReference type="GeneID" id="110779719"/>
<dbReference type="PANTHER" id="PTHR13844">
    <property type="entry name" value="SWI/SNF-RELATED MATRIX-ASSOCIATED ACTIN-DEPENDENT REGULATOR OF CHROMATIN SUBFAMILY D"/>
    <property type="match status" value="1"/>
</dbReference>
<dbReference type="RefSeq" id="XP_021839897.1">
    <property type="nucleotide sequence ID" value="XM_021984205.2"/>
</dbReference>
<dbReference type="Pfam" id="PF02201">
    <property type="entry name" value="SWIB"/>
    <property type="match status" value="1"/>
</dbReference>
<gene>
    <name evidence="3" type="primary">LOC110779719</name>
</gene>
<feature type="domain" description="DM2" evidence="1">
    <location>
        <begin position="62"/>
        <end position="139"/>
    </location>
</feature>
<dbReference type="PROSITE" id="PS51925">
    <property type="entry name" value="SWIB_MDM2"/>
    <property type="match status" value="1"/>
</dbReference>